<evidence type="ECO:0000313" key="2">
    <source>
        <dbReference type="Proteomes" id="UP001165960"/>
    </source>
</evidence>
<dbReference type="EMBL" id="QTSX02002903">
    <property type="protein sequence ID" value="KAJ9073501.1"/>
    <property type="molecule type" value="Genomic_DNA"/>
</dbReference>
<proteinExistence type="predicted"/>
<accession>A0ACC2TG54</accession>
<sequence length="140" mass="15810">MASELFNKKFKLSLSTISEGLDDFHFTLSKSAMMGMFEKLKDHCVGGRACLIRQGKVIVIGPTTQVPRHVIKRVNIDLLPMRISGIPISESAASLRGHISGHALIQQCKHTYWSEFLWIFHNKNAIIPVVLKKRKITKID</sequence>
<comment type="caution">
    <text evidence="1">The sequence shown here is derived from an EMBL/GenBank/DDBJ whole genome shotgun (WGS) entry which is preliminary data.</text>
</comment>
<dbReference type="Proteomes" id="UP001165960">
    <property type="component" value="Unassembled WGS sequence"/>
</dbReference>
<organism evidence="1 2">
    <name type="scientific">Entomophthora muscae</name>
    <dbReference type="NCBI Taxonomy" id="34485"/>
    <lineage>
        <taxon>Eukaryota</taxon>
        <taxon>Fungi</taxon>
        <taxon>Fungi incertae sedis</taxon>
        <taxon>Zoopagomycota</taxon>
        <taxon>Entomophthoromycotina</taxon>
        <taxon>Entomophthoromycetes</taxon>
        <taxon>Entomophthorales</taxon>
        <taxon>Entomophthoraceae</taxon>
        <taxon>Entomophthora</taxon>
    </lineage>
</organism>
<name>A0ACC2TG54_9FUNG</name>
<reference evidence="1" key="1">
    <citation type="submission" date="2022-04" db="EMBL/GenBank/DDBJ databases">
        <title>Genome of the entomopathogenic fungus Entomophthora muscae.</title>
        <authorList>
            <person name="Elya C."/>
            <person name="Lovett B.R."/>
            <person name="Lee E."/>
            <person name="Macias A.M."/>
            <person name="Hajek A.E."/>
            <person name="De Bivort B.L."/>
            <person name="Kasson M.T."/>
            <person name="De Fine Licht H.H."/>
            <person name="Stajich J.E."/>
        </authorList>
    </citation>
    <scope>NUCLEOTIDE SEQUENCE</scope>
    <source>
        <strain evidence="1">Berkeley</strain>
    </source>
</reference>
<gene>
    <name evidence="1" type="ORF">DSO57_1015831</name>
</gene>
<keyword evidence="2" id="KW-1185">Reference proteome</keyword>
<protein>
    <submittedName>
        <fullName evidence="1">Uncharacterized protein</fullName>
    </submittedName>
</protein>
<evidence type="ECO:0000313" key="1">
    <source>
        <dbReference type="EMBL" id="KAJ9073501.1"/>
    </source>
</evidence>